<accession>A0ABX5VK75</accession>
<feature type="region of interest" description="Disordered" evidence="2">
    <location>
        <begin position="1"/>
        <end position="21"/>
    </location>
</feature>
<dbReference type="RefSeq" id="WP_139948174.1">
    <property type="nucleotide sequence ID" value="NZ_CP040899.1"/>
</dbReference>
<dbReference type="InterPro" id="IPR029063">
    <property type="entry name" value="SAM-dependent_MTases_sf"/>
</dbReference>
<dbReference type="NCBIfam" id="NF037959">
    <property type="entry name" value="MFS_SpdSyn"/>
    <property type="match status" value="1"/>
</dbReference>
<gene>
    <name evidence="3" type="ORF">FE251_05295</name>
</gene>
<dbReference type="CDD" id="cd02440">
    <property type="entry name" value="AdoMet_MTases"/>
    <property type="match status" value="1"/>
</dbReference>
<keyword evidence="4" id="KW-1185">Reference proteome</keyword>
<dbReference type="Gene3D" id="3.40.50.150">
    <property type="entry name" value="Vaccinia Virus protein VP39"/>
    <property type="match status" value="1"/>
</dbReference>
<organism evidence="3 4">
    <name type="scientific">Georgenia wutianyii</name>
    <dbReference type="NCBI Taxonomy" id="2585135"/>
    <lineage>
        <taxon>Bacteria</taxon>
        <taxon>Bacillati</taxon>
        <taxon>Actinomycetota</taxon>
        <taxon>Actinomycetes</taxon>
        <taxon>Micrococcales</taxon>
        <taxon>Bogoriellaceae</taxon>
        <taxon>Georgenia</taxon>
    </lineage>
</organism>
<evidence type="ECO:0000313" key="3">
    <source>
        <dbReference type="EMBL" id="QDB78852.1"/>
    </source>
</evidence>
<dbReference type="PANTHER" id="PTHR43317:SF1">
    <property type="entry name" value="THERMOSPERMINE SYNTHASE ACAULIS5"/>
    <property type="match status" value="1"/>
</dbReference>
<reference evidence="3 4" key="1">
    <citation type="submission" date="2019-05" db="EMBL/GenBank/DDBJ databases">
        <title>Georgenia *** sp. nov., and Georgenia *** sp. nov., isolated from the intestinal contents of plateau pika (Ochotona curzoniae) in the Qinghai-Tibet plateau of China.</title>
        <authorList>
            <person name="Tian Z."/>
        </authorList>
    </citation>
    <scope>NUCLEOTIDE SEQUENCE [LARGE SCALE GENOMIC DNA]</scope>
    <source>
        <strain evidence="3 4">Z294</strain>
    </source>
</reference>
<protein>
    <submittedName>
        <fullName evidence="3">Spermidine synthase</fullName>
    </submittedName>
</protein>
<name>A0ABX5VK75_9MICO</name>
<sequence length="288" mass="30768">MPERPSRRRSRRLPLPHLPAEPVQTSTGVVELLRDPGRPSAVTVFINDAESSYVDLADPSHLEFEYMQQMVAVLDEVGPPPTEPLRVVHLGGAGCALARALDAARPGSTQLVVEIDAELARLSREWFDLPRAPRLRIRVADARAALGTLAPGAWDVIVRDVFAGIVVPDHVRTVEAAAEARAALAPDGLYLVNLTDRPPLTAARTEVATLLEVFGHVAVIADPAILRGKRYGNVVLVGSTTPIATASLDRALRRLPLPVRLVAGEDVLTFAGSHRPARDVAGTAPAPA</sequence>
<dbReference type="Proteomes" id="UP000313948">
    <property type="component" value="Chromosome"/>
</dbReference>
<dbReference type="SUPFAM" id="SSF53335">
    <property type="entry name" value="S-adenosyl-L-methionine-dependent methyltransferases"/>
    <property type="match status" value="1"/>
</dbReference>
<evidence type="ECO:0000313" key="4">
    <source>
        <dbReference type="Proteomes" id="UP000313948"/>
    </source>
</evidence>
<dbReference type="EMBL" id="CP040899">
    <property type="protein sequence ID" value="QDB78852.1"/>
    <property type="molecule type" value="Genomic_DNA"/>
</dbReference>
<proteinExistence type="predicted"/>
<evidence type="ECO:0000256" key="2">
    <source>
        <dbReference type="SAM" id="MobiDB-lite"/>
    </source>
</evidence>
<evidence type="ECO:0000256" key="1">
    <source>
        <dbReference type="ARBA" id="ARBA00023115"/>
    </source>
</evidence>
<dbReference type="PANTHER" id="PTHR43317">
    <property type="entry name" value="THERMOSPERMINE SYNTHASE ACAULIS5"/>
    <property type="match status" value="1"/>
</dbReference>
<feature type="compositionally biased region" description="Basic residues" evidence="2">
    <location>
        <begin position="1"/>
        <end position="14"/>
    </location>
</feature>
<keyword evidence="1" id="KW-0620">Polyamine biosynthesis</keyword>